<dbReference type="RefSeq" id="WP_153421357.1">
    <property type="nucleotide sequence ID" value="NZ_WFLM01000005.1"/>
</dbReference>
<dbReference type="OrthoDB" id="5291365at2"/>
<feature type="signal peptide" evidence="1">
    <location>
        <begin position="1"/>
        <end position="26"/>
    </location>
</feature>
<organism evidence="2 3">
    <name type="scientific">Silvanigrella paludirubra</name>
    <dbReference type="NCBI Taxonomy" id="2499159"/>
    <lineage>
        <taxon>Bacteria</taxon>
        <taxon>Pseudomonadati</taxon>
        <taxon>Bdellovibrionota</taxon>
        <taxon>Oligoflexia</taxon>
        <taxon>Silvanigrellales</taxon>
        <taxon>Silvanigrellaceae</taxon>
        <taxon>Silvanigrella</taxon>
    </lineage>
</organism>
<evidence type="ECO:0000256" key="1">
    <source>
        <dbReference type="SAM" id="SignalP"/>
    </source>
</evidence>
<evidence type="ECO:0000313" key="2">
    <source>
        <dbReference type="EMBL" id="KAB8036941.1"/>
    </source>
</evidence>
<proteinExistence type="predicted"/>
<comment type="caution">
    <text evidence="2">The sequence shown here is derived from an EMBL/GenBank/DDBJ whole genome shotgun (WGS) entry which is preliminary data.</text>
</comment>
<keyword evidence="1" id="KW-0732">Signal</keyword>
<evidence type="ECO:0000313" key="3">
    <source>
        <dbReference type="Proteomes" id="UP000437748"/>
    </source>
</evidence>
<evidence type="ECO:0008006" key="4">
    <source>
        <dbReference type="Google" id="ProtNLM"/>
    </source>
</evidence>
<dbReference type="SUPFAM" id="SSF56935">
    <property type="entry name" value="Porins"/>
    <property type="match status" value="1"/>
</dbReference>
<dbReference type="AlphaFoldDB" id="A0A6N6VV27"/>
<gene>
    <name evidence="2" type="ORF">GCL60_13955</name>
</gene>
<feature type="chain" id="PRO_5026796382" description="Transporter" evidence="1">
    <location>
        <begin position="27"/>
        <end position="293"/>
    </location>
</feature>
<protein>
    <recommendedName>
        <fullName evidence="4">Transporter</fullName>
    </recommendedName>
</protein>
<keyword evidence="3" id="KW-1185">Reference proteome</keyword>
<sequence length="293" mass="31934">MSFKLKKIFLVQFCLSNLMISFSSNAEDIKPSKAINAPTSSFAASSGAGASAPGDASMMDANPAILPALKKQYSVFGGGSWQKDFDLIEAGVFDSTTTPVAMVFRGRETIPNDTRTRDRSFKVGLGYQIPSIPNLSVGLSGEYQQLSLFENWSWKKDNYLMGAGLFYQINLSPENPLFLGLSTNGLFDKYNANITDVGVSIVTLNKYVTLSTDALIDSNNGFQSVVGGINIATESYFDLKGSIGYNPNHSRFFWGSGIFFKAPVLHLYYTLVKTDSDDTTIRQTAGVELAFSL</sequence>
<reference evidence="2 3" key="1">
    <citation type="submission" date="2019-10" db="EMBL/GenBank/DDBJ databases">
        <title>New species of Slilvanegrellaceae.</title>
        <authorList>
            <person name="Pitt A."/>
            <person name="Hahn M.W."/>
        </authorList>
    </citation>
    <scope>NUCLEOTIDE SEQUENCE [LARGE SCALE GENOMIC DNA]</scope>
    <source>
        <strain evidence="2 3">SP-Ram-0.45-NSY-1</strain>
    </source>
</reference>
<name>A0A6N6VV27_9BACT</name>
<dbReference type="Proteomes" id="UP000437748">
    <property type="component" value="Unassembled WGS sequence"/>
</dbReference>
<accession>A0A6N6VV27</accession>
<dbReference type="EMBL" id="WFLM01000005">
    <property type="protein sequence ID" value="KAB8036941.1"/>
    <property type="molecule type" value="Genomic_DNA"/>
</dbReference>